<dbReference type="InterPro" id="IPR027417">
    <property type="entry name" value="P-loop_NTPase"/>
</dbReference>
<evidence type="ECO:0000256" key="7">
    <source>
        <dbReference type="HAMAP-Rule" id="MF_00109"/>
    </source>
</evidence>
<evidence type="ECO:0000313" key="8">
    <source>
        <dbReference type="EMBL" id="WDF82996.1"/>
    </source>
</evidence>
<dbReference type="InterPro" id="IPR031322">
    <property type="entry name" value="Shikimate/glucono_kinase"/>
</dbReference>
<feature type="binding site" evidence="7">
    <location>
        <begin position="10"/>
        <end position="15"/>
    </location>
    <ligand>
        <name>ATP</name>
        <dbReference type="ChEBI" id="CHEBI:30616"/>
    </ligand>
</feature>
<feature type="binding site" evidence="7">
    <location>
        <position position="134"/>
    </location>
    <ligand>
        <name>substrate</name>
    </ligand>
</feature>
<dbReference type="InterPro" id="IPR000623">
    <property type="entry name" value="Shikimate_kinase/TSH1"/>
</dbReference>
<comment type="function">
    <text evidence="7">Catalyzes the specific phosphorylation of the 3-hydroxyl group of shikimic acid using ATP as a cosubstrate.</text>
</comment>
<feature type="binding site" evidence="7">
    <location>
        <position position="32"/>
    </location>
    <ligand>
        <name>substrate</name>
    </ligand>
</feature>
<comment type="subcellular location">
    <subcellularLocation>
        <location evidence="7">Cytoplasm</location>
    </subcellularLocation>
</comment>
<evidence type="ECO:0000256" key="3">
    <source>
        <dbReference type="ARBA" id="ARBA00022741"/>
    </source>
</evidence>
<dbReference type="Gene3D" id="3.40.50.300">
    <property type="entry name" value="P-loop containing nucleotide triphosphate hydrolases"/>
    <property type="match status" value="1"/>
</dbReference>
<evidence type="ECO:0000256" key="1">
    <source>
        <dbReference type="ARBA" id="ARBA00022605"/>
    </source>
</evidence>
<comment type="similarity">
    <text evidence="7">Belongs to the shikimate kinase family.</text>
</comment>
<evidence type="ECO:0000313" key="9">
    <source>
        <dbReference type="Proteomes" id="UP001220377"/>
    </source>
</evidence>
<keyword evidence="2 7" id="KW-0808">Transferase</keyword>
<dbReference type="CDD" id="cd00464">
    <property type="entry name" value="SK"/>
    <property type="match status" value="1"/>
</dbReference>
<organism evidence="8 9">
    <name type="scientific">Lacticaseibacillus pabuli</name>
    <dbReference type="NCBI Taxonomy" id="3025672"/>
    <lineage>
        <taxon>Bacteria</taxon>
        <taxon>Bacillati</taxon>
        <taxon>Bacillota</taxon>
        <taxon>Bacilli</taxon>
        <taxon>Lactobacillales</taxon>
        <taxon>Lactobacillaceae</taxon>
        <taxon>Lacticaseibacillus</taxon>
    </lineage>
</organism>
<keyword evidence="7" id="KW-0479">Metal-binding</keyword>
<feature type="binding site" evidence="7">
    <location>
        <position position="77"/>
    </location>
    <ligand>
        <name>substrate</name>
    </ligand>
</feature>
<dbReference type="PRINTS" id="PR01100">
    <property type="entry name" value="SHIKIMTKNASE"/>
</dbReference>
<keyword evidence="1 7" id="KW-0028">Amino-acid biosynthesis</keyword>
<dbReference type="Pfam" id="PF01202">
    <property type="entry name" value="SKI"/>
    <property type="match status" value="1"/>
</dbReference>
<keyword evidence="6 7" id="KW-0057">Aromatic amino acid biosynthesis</keyword>
<keyword evidence="3 7" id="KW-0547">Nucleotide-binding</keyword>
<dbReference type="RefSeq" id="WP_274260832.1">
    <property type="nucleotide sequence ID" value="NZ_CP117884.1"/>
</dbReference>
<keyword evidence="9" id="KW-1185">Reference proteome</keyword>
<evidence type="ECO:0000256" key="5">
    <source>
        <dbReference type="ARBA" id="ARBA00022840"/>
    </source>
</evidence>
<keyword evidence="7" id="KW-0963">Cytoplasm</keyword>
<keyword evidence="5 7" id="KW-0067">ATP-binding</keyword>
<comment type="pathway">
    <text evidence="7">Metabolic intermediate biosynthesis; chorismate biosynthesis; chorismate from D-erythrose 4-phosphate and phosphoenolpyruvate: step 5/7.</text>
</comment>
<keyword evidence="7" id="KW-0460">Magnesium</keyword>
<dbReference type="Proteomes" id="UP001220377">
    <property type="component" value="Chromosome"/>
</dbReference>
<proteinExistence type="inferred from homology"/>
<evidence type="ECO:0000256" key="6">
    <source>
        <dbReference type="ARBA" id="ARBA00023141"/>
    </source>
</evidence>
<comment type="catalytic activity">
    <reaction evidence="7">
        <text>shikimate + ATP = 3-phosphoshikimate + ADP + H(+)</text>
        <dbReference type="Rhea" id="RHEA:13121"/>
        <dbReference type="ChEBI" id="CHEBI:15378"/>
        <dbReference type="ChEBI" id="CHEBI:30616"/>
        <dbReference type="ChEBI" id="CHEBI:36208"/>
        <dbReference type="ChEBI" id="CHEBI:145989"/>
        <dbReference type="ChEBI" id="CHEBI:456216"/>
        <dbReference type="EC" id="2.7.1.71"/>
    </reaction>
</comment>
<evidence type="ECO:0000256" key="4">
    <source>
        <dbReference type="ARBA" id="ARBA00022777"/>
    </source>
</evidence>
<reference evidence="8 9" key="1">
    <citation type="submission" date="2023-02" db="EMBL/GenBank/DDBJ databases">
        <title>Genome sequence of Lacticaseibacillus sp. KACC 23028.</title>
        <authorList>
            <person name="Kim S."/>
            <person name="Heo J."/>
            <person name="Kwon S.-W."/>
        </authorList>
    </citation>
    <scope>NUCLEOTIDE SEQUENCE [LARGE SCALE GENOMIC DNA]</scope>
    <source>
        <strain evidence="8 9">KACC 23028</strain>
    </source>
</reference>
<name>A0ABY7WS95_9LACO</name>
<dbReference type="PANTHER" id="PTHR21087">
    <property type="entry name" value="SHIKIMATE KINASE"/>
    <property type="match status" value="1"/>
</dbReference>
<feature type="binding site" evidence="7">
    <location>
        <position position="56"/>
    </location>
    <ligand>
        <name>substrate</name>
    </ligand>
</feature>
<dbReference type="HAMAP" id="MF_00109">
    <property type="entry name" value="Shikimate_kinase"/>
    <property type="match status" value="1"/>
</dbReference>
<protein>
    <recommendedName>
        <fullName evidence="7">Shikimate kinase</fullName>
        <shortName evidence="7">SK</shortName>
        <ecNumber evidence="7">2.7.1.71</ecNumber>
    </recommendedName>
</protein>
<dbReference type="PANTHER" id="PTHR21087:SF16">
    <property type="entry name" value="SHIKIMATE KINASE 1, CHLOROPLASTIC"/>
    <property type="match status" value="1"/>
</dbReference>
<dbReference type="EC" id="2.7.1.71" evidence="7"/>
<sequence length="174" mass="18409">MDLILVGFMGAGKTTVSGILADDLALAQRDLDDLITDAAGQTIPEIFASRGESGFRALETQTLRAALQQPGILATGGGTPVQDANFAVLQDTDVPVVLLDATPESILTRIGGDTNRPLVQQLGPRGLSELQAQRNPRYHALADLVIATDDLTPEEIAAQIKAWLINRAGEAERA</sequence>
<dbReference type="SUPFAM" id="SSF52540">
    <property type="entry name" value="P-loop containing nucleoside triphosphate hydrolases"/>
    <property type="match status" value="1"/>
</dbReference>
<comment type="caution">
    <text evidence="7">Lacks conserved residue(s) required for the propagation of feature annotation.</text>
</comment>
<accession>A0ABY7WS95</accession>
<comment type="cofactor">
    <cofactor evidence="7">
        <name>Mg(2+)</name>
        <dbReference type="ChEBI" id="CHEBI:18420"/>
    </cofactor>
    <text evidence="7">Binds 1 Mg(2+) ion per subunit.</text>
</comment>
<dbReference type="EMBL" id="CP117884">
    <property type="protein sequence ID" value="WDF82996.1"/>
    <property type="molecule type" value="Genomic_DNA"/>
</dbReference>
<comment type="subunit">
    <text evidence="7">Monomer.</text>
</comment>
<gene>
    <name evidence="7" type="primary">aroK</name>
    <name evidence="8" type="ORF">PQ472_01770</name>
</gene>
<evidence type="ECO:0000256" key="2">
    <source>
        <dbReference type="ARBA" id="ARBA00022679"/>
    </source>
</evidence>
<dbReference type="GO" id="GO:0016301">
    <property type="term" value="F:kinase activity"/>
    <property type="evidence" value="ECO:0007669"/>
    <property type="project" value="UniProtKB-KW"/>
</dbReference>
<feature type="binding site" evidence="7">
    <location>
        <position position="116"/>
    </location>
    <ligand>
        <name>ATP</name>
        <dbReference type="ChEBI" id="CHEBI:30616"/>
    </ligand>
</feature>
<keyword evidence="4 7" id="KW-0418">Kinase</keyword>
<feature type="binding site" evidence="7">
    <location>
        <position position="14"/>
    </location>
    <ligand>
        <name>Mg(2+)</name>
        <dbReference type="ChEBI" id="CHEBI:18420"/>
    </ligand>
</feature>